<proteinExistence type="predicted"/>
<organism evidence="1 2">
    <name type="scientific">Brachionus calyciflorus</name>
    <dbReference type="NCBI Taxonomy" id="104777"/>
    <lineage>
        <taxon>Eukaryota</taxon>
        <taxon>Metazoa</taxon>
        <taxon>Spiralia</taxon>
        <taxon>Gnathifera</taxon>
        <taxon>Rotifera</taxon>
        <taxon>Eurotatoria</taxon>
        <taxon>Monogononta</taxon>
        <taxon>Pseudotrocha</taxon>
        <taxon>Ploima</taxon>
        <taxon>Brachionidae</taxon>
        <taxon>Brachionus</taxon>
    </lineage>
</organism>
<evidence type="ECO:0000313" key="1">
    <source>
        <dbReference type="EMBL" id="CAF0770383.1"/>
    </source>
</evidence>
<reference evidence="1" key="1">
    <citation type="submission" date="2021-02" db="EMBL/GenBank/DDBJ databases">
        <authorList>
            <person name="Nowell W R."/>
        </authorList>
    </citation>
    <scope>NUCLEOTIDE SEQUENCE</scope>
    <source>
        <strain evidence="1">Ploen Becks lab</strain>
    </source>
</reference>
<accession>A0A813QQE4</accession>
<dbReference type="EMBL" id="CAJNOC010000512">
    <property type="protein sequence ID" value="CAF0770383.1"/>
    <property type="molecule type" value="Genomic_DNA"/>
</dbReference>
<comment type="caution">
    <text evidence="1">The sequence shown here is derived from an EMBL/GenBank/DDBJ whole genome shotgun (WGS) entry which is preliminary data.</text>
</comment>
<keyword evidence="2" id="KW-1185">Reference proteome</keyword>
<dbReference type="OrthoDB" id="424543at2759"/>
<protein>
    <submittedName>
        <fullName evidence="1">Uncharacterized protein</fullName>
    </submittedName>
</protein>
<name>A0A813QQE4_9BILA</name>
<dbReference type="Proteomes" id="UP000663879">
    <property type="component" value="Unassembled WGS sequence"/>
</dbReference>
<evidence type="ECO:0000313" key="2">
    <source>
        <dbReference type="Proteomes" id="UP000663879"/>
    </source>
</evidence>
<dbReference type="AlphaFoldDB" id="A0A813QQE4"/>
<sequence length="143" mass="16687">MNVAMSLKTVVIWNQYSSTYLKSHIFKAFIRPILMYGIETTNLTKSEINDLRITEGIIIKRMIRVSNRCSTRNLFLDLNITPTKTFIENSKTEFLTRLIDKKLTNEIIEEMIEVNGIKDMWNSISHILDESEINNTQNIKLIC</sequence>
<gene>
    <name evidence="1" type="ORF">OXX778_LOCUS4918</name>
</gene>